<dbReference type="Gene3D" id="1.10.150.20">
    <property type="entry name" value="5' to 3' exonuclease, C-terminal subdomain"/>
    <property type="match status" value="1"/>
</dbReference>
<sequence>MKTFIKQVVEKCRKSGYVETISGRNRYLPSIHHSNMAASNHAERQAVNTTIQGSAADLFKMAMVKLQQILATRFPPTNVSHRHKDKGLFVCHSKRQTRRSQMSPLGHRGAYLVLQLHDELIYEVHKDDLDSVVQLVKKEMESAMTLLVKLPVKIKVGPTWGSLSEIV</sequence>
<dbReference type="Pfam" id="PF00476">
    <property type="entry name" value="DNA_pol_A"/>
    <property type="match status" value="1"/>
</dbReference>
<proteinExistence type="predicted"/>
<keyword evidence="3" id="KW-1185">Reference proteome</keyword>
<organism evidence="2 3">
    <name type="scientific">Holothuria leucospilota</name>
    <name type="common">Black long sea cucumber</name>
    <name type="synonym">Mertensiothuria leucospilota</name>
    <dbReference type="NCBI Taxonomy" id="206669"/>
    <lineage>
        <taxon>Eukaryota</taxon>
        <taxon>Metazoa</taxon>
        <taxon>Echinodermata</taxon>
        <taxon>Eleutherozoa</taxon>
        <taxon>Echinozoa</taxon>
        <taxon>Holothuroidea</taxon>
        <taxon>Aspidochirotacea</taxon>
        <taxon>Aspidochirotida</taxon>
        <taxon>Holothuriidae</taxon>
        <taxon>Holothuria</taxon>
    </lineage>
</organism>
<dbReference type="PANTHER" id="PTHR10133:SF62">
    <property type="entry name" value="DNA POLYMERASE THETA"/>
    <property type="match status" value="1"/>
</dbReference>
<dbReference type="GO" id="GO:0006261">
    <property type="term" value="P:DNA-templated DNA replication"/>
    <property type="evidence" value="ECO:0007669"/>
    <property type="project" value="InterPro"/>
</dbReference>
<feature type="domain" description="DNA-directed DNA polymerase family A palm" evidence="1">
    <location>
        <begin position="1"/>
        <end position="128"/>
    </location>
</feature>
<comment type="caution">
    <text evidence="2">The sequence shown here is derived from an EMBL/GenBank/DDBJ whole genome shotgun (WGS) entry which is preliminary data.</text>
</comment>
<evidence type="ECO:0000313" key="3">
    <source>
        <dbReference type="Proteomes" id="UP001152320"/>
    </source>
</evidence>
<accession>A0A9Q1GXI1</accession>
<evidence type="ECO:0000313" key="2">
    <source>
        <dbReference type="EMBL" id="KAJ8027524.1"/>
    </source>
</evidence>
<dbReference type="PANTHER" id="PTHR10133">
    <property type="entry name" value="DNA POLYMERASE I"/>
    <property type="match status" value="1"/>
</dbReference>
<reference evidence="2" key="1">
    <citation type="submission" date="2021-10" db="EMBL/GenBank/DDBJ databases">
        <title>Tropical sea cucumber genome reveals ecological adaptation and Cuvierian tubules defense mechanism.</title>
        <authorList>
            <person name="Chen T."/>
        </authorList>
    </citation>
    <scope>NUCLEOTIDE SEQUENCE</scope>
    <source>
        <strain evidence="2">Nanhai2018</strain>
        <tissue evidence="2">Muscle</tissue>
    </source>
</reference>
<dbReference type="InterPro" id="IPR043502">
    <property type="entry name" value="DNA/RNA_pol_sf"/>
</dbReference>
<dbReference type="InterPro" id="IPR001098">
    <property type="entry name" value="DNA-dir_DNA_pol_A_palm_dom"/>
</dbReference>
<dbReference type="SMART" id="SM00482">
    <property type="entry name" value="POLAc"/>
    <property type="match status" value="1"/>
</dbReference>
<dbReference type="Gene3D" id="3.30.70.370">
    <property type="match status" value="1"/>
</dbReference>
<dbReference type="OrthoDB" id="2320933at2759"/>
<name>A0A9Q1GXI1_HOLLE</name>
<dbReference type="PRINTS" id="PR00868">
    <property type="entry name" value="DNAPOLI"/>
</dbReference>
<dbReference type="Proteomes" id="UP001152320">
    <property type="component" value="Chromosome 16"/>
</dbReference>
<dbReference type="GO" id="GO:0003677">
    <property type="term" value="F:DNA binding"/>
    <property type="evidence" value="ECO:0007669"/>
    <property type="project" value="InterPro"/>
</dbReference>
<dbReference type="EMBL" id="JAIZAY010000016">
    <property type="protein sequence ID" value="KAJ8027524.1"/>
    <property type="molecule type" value="Genomic_DNA"/>
</dbReference>
<dbReference type="GO" id="GO:0097681">
    <property type="term" value="P:double-strand break repair via alternative nonhomologous end joining"/>
    <property type="evidence" value="ECO:0007669"/>
    <property type="project" value="TreeGrafter"/>
</dbReference>
<dbReference type="AlphaFoldDB" id="A0A9Q1GXI1"/>
<dbReference type="GO" id="GO:0003887">
    <property type="term" value="F:DNA-directed DNA polymerase activity"/>
    <property type="evidence" value="ECO:0007669"/>
    <property type="project" value="InterPro"/>
</dbReference>
<protein>
    <submittedName>
        <fullName evidence="2">DNA polymerase theta</fullName>
    </submittedName>
</protein>
<dbReference type="InterPro" id="IPR002298">
    <property type="entry name" value="DNA_polymerase_A"/>
</dbReference>
<dbReference type="SUPFAM" id="SSF56672">
    <property type="entry name" value="DNA/RNA polymerases"/>
    <property type="match status" value="1"/>
</dbReference>
<gene>
    <name evidence="2" type="ORF">HOLleu_32689</name>
</gene>
<evidence type="ECO:0000259" key="1">
    <source>
        <dbReference type="SMART" id="SM00482"/>
    </source>
</evidence>